<dbReference type="AlphaFoldDB" id="A0A9N8KGZ9"/>
<evidence type="ECO:0000313" key="2">
    <source>
        <dbReference type="EMBL" id="CAD0107853.1"/>
    </source>
</evidence>
<sequence length="118" mass="12998">MATFTQESIVTERLILRKIRPSDSEAVFGFMSLPSVMRYTSREPLTQVHQAITYLSERTEGSNIYNFAVCLKDPTNTVIGLLGSPSYPEIGYLFSPTHAGKGYATEALLAFTPALECA</sequence>
<dbReference type="OrthoDB" id="4072826at2759"/>
<keyword evidence="3" id="KW-1185">Reference proteome</keyword>
<dbReference type="Pfam" id="PF13302">
    <property type="entry name" value="Acetyltransf_3"/>
    <property type="match status" value="1"/>
</dbReference>
<evidence type="ECO:0000259" key="1">
    <source>
        <dbReference type="Pfam" id="PF13302"/>
    </source>
</evidence>
<feature type="domain" description="N-acetyltransferase" evidence="1">
    <location>
        <begin position="13"/>
        <end position="112"/>
    </location>
</feature>
<dbReference type="EMBL" id="CAINUL010000002">
    <property type="protein sequence ID" value="CAD0107853.1"/>
    <property type="molecule type" value="Genomic_DNA"/>
</dbReference>
<proteinExistence type="predicted"/>
<gene>
    <name evidence="2" type="ORF">AWRI4620_LOCUS2108</name>
</gene>
<protein>
    <recommendedName>
        <fullName evidence="1">N-acetyltransferase domain-containing protein</fullName>
    </recommendedName>
</protein>
<reference evidence="2" key="1">
    <citation type="submission" date="2020-06" db="EMBL/GenBank/DDBJ databases">
        <authorList>
            <person name="Onetto C."/>
        </authorList>
    </citation>
    <scope>NUCLEOTIDE SEQUENCE</scope>
</reference>
<dbReference type="InterPro" id="IPR016181">
    <property type="entry name" value="Acyl_CoA_acyltransferase"/>
</dbReference>
<dbReference type="PANTHER" id="PTHR43792:SF1">
    <property type="entry name" value="N-ACETYLTRANSFERASE DOMAIN-CONTAINING PROTEIN"/>
    <property type="match status" value="1"/>
</dbReference>
<organism evidence="2 3">
    <name type="scientific">Aureobasidium uvarum</name>
    <dbReference type="NCBI Taxonomy" id="2773716"/>
    <lineage>
        <taxon>Eukaryota</taxon>
        <taxon>Fungi</taxon>
        <taxon>Dikarya</taxon>
        <taxon>Ascomycota</taxon>
        <taxon>Pezizomycotina</taxon>
        <taxon>Dothideomycetes</taxon>
        <taxon>Dothideomycetidae</taxon>
        <taxon>Dothideales</taxon>
        <taxon>Saccotheciaceae</taxon>
        <taxon>Aureobasidium</taxon>
    </lineage>
</organism>
<accession>A0A9N8KGZ9</accession>
<dbReference type="InterPro" id="IPR051531">
    <property type="entry name" value="N-acetyltransferase"/>
</dbReference>
<dbReference type="PANTHER" id="PTHR43792">
    <property type="entry name" value="GNAT FAMILY, PUTATIVE (AFU_ORTHOLOGUE AFUA_3G00765)-RELATED-RELATED"/>
    <property type="match status" value="1"/>
</dbReference>
<evidence type="ECO:0000313" key="3">
    <source>
        <dbReference type="Proteomes" id="UP000745764"/>
    </source>
</evidence>
<dbReference type="Proteomes" id="UP000745764">
    <property type="component" value="Unassembled WGS sequence"/>
</dbReference>
<dbReference type="Gene3D" id="3.40.630.30">
    <property type="match status" value="1"/>
</dbReference>
<name>A0A9N8KGZ9_9PEZI</name>
<dbReference type="SUPFAM" id="SSF55729">
    <property type="entry name" value="Acyl-CoA N-acyltransferases (Nat)"/>
    <property type="match status" value="1"/>
</dbReference>
<dbReference type="InterPro" id="IPR000182">
    <property type="entry name" value="GNAT_dom"/>
</dbReference>
<dbReference type="GO" id="GO:0016747">
    <property type="term" value="F:acyltransferase activity, transferring groups other than amino-acyl groups"/>
    <property type="evidence" value="ECO:0007669"/>
    <property type="project" value="InterPro"/>
</dbReference>
<comment type="caution">
    <text evidence="2">The sequence shown here is derived from an EMBL/GenBank/DDBJ whole genome shotgun (WGS) entry which is preliminary data.</text>
</comment>